<sequence>MINIGRLNMLTVLVKEIENKSMQEDIETVIEENRILKTILKEYVKKSMGYKDLLLESLELLDKYQEKVEKLSLRTNLWADEAVRLYNEHGNLDKALRAAGKEIILYELNKNKGEM</sequence>
<name>A0A6G4D2H0_CLOBO</name>
<reference evidence="1" key="1">
    <citation type="submission" date="2019-02" db="EMBL/GenBank/DDBJ databases">
        <title>Genome sequencing of Clostridium botulinum clinical isolates.</title>
        <authorList>
            <person name="Brunt J."/>
            <person name="Van Vliet A.H.M."/>
            <person name="Stringer S.C."/>
            <person name="Grant K.A."/>
            <person name="Carter A.C."/>
            <person name="Peck M.W."/>
        </authorList>
    </citation>
    <scope>NUCLEOTIDE SEQUENCE</scope>
    <source>
        <strain evidence="1">H065060505</strain>
    </source>
</reference>
<proteinExistence type="predicted"/>
<dbReference type="AlphaFoldDB" id="A0A6G4D2H0"/>
<comment type="caution">
    <text evidence="1">The sequence shown here is derived from an EMBL/GenBank/DDBJ whole genome shotgun (WGS) entry which is preliminary data.</text>
</comment>
<protein>
    <submittedName>
        <fullName evidence="1">Uncharacterized protein</fullName>
    </submittedName>
</protein>
<evidence type="ECO:0000313" key="1">
    <source>
        <dbReference type="EMBL" id="NFC47386.1"/>
    </source>
</evidence>
<accession>A0A6G4D2H0</accession>
<organism evidence="1">
    <name type="scientific">Clostridium botulinum</name>
    <dbReference type="NCBI Taxonomy" id="1491"/>
    <lineage>
        <taxon>Bacteria</taxon>
        <taxon>Bacillati</taxon>
        <taxon>Bacillota</taxon>
        <taxon>Clostridia</taxon>
        <taxon>Eubacteriales</taxon>
        <taxon>Clostridiaceae</taxon>
        <taxon>Clostridium</taxon>
    </lineage>
</organism>
<gene>
    <name evidence="1" type="ORF">EXN05_08935</name>
</gene>
<dbReference type="EMBL" id="SGMF01000015">
    <property type="protein sequence ID" value="NFC47386.1"/>
    <property type="molecule type" value="Genomic_DNA"/>
</dbReference>